<dbReference type="AlphaFoldDB" id="A0AAN7WAQ7"/>
<dbReference type="Proteomes" id="UP001310594">
    <property type="component" value="Unassembled WGS sequence"/>
</dbReference>
<reference evidence="1" key="1">
    <citation type="submission" date="2023-08" db="EMBL/GenBank/DDBJ databases">
        <title>Black Yeasts Isolated from many extreme environments.</title>
        <authorList>
            <person name="Coleine C."/>
            <person name="Stajich J.E."/>
            <person name="Selbmann L."/>
        </authorList>
    </citation>
    <scope>NUCLEOTIDE SEQUENCE</scope>
    <source>
        <strain evidence="1">CCFEE 5810</strain>
    </source>
</reference>
<proteinExistence type="predicted"/>
<organism evidence="1 2">
    <name type="scientific">Elasticomyces elasticus</name>
    <dbReference type="NCBI Taxonomy" id="574655"/>
    <lineage>
        <taxon>Eukaryota</taxon>
        <taxon>Fungi</taxon>
        <taxon>Dikarya</taxon>
        <taxon>Ascomycota</taxon>
        <taxon>Pezizomycotina</taxon>
        <taxon>Dothideomycetes</taxon>
        <taxon>Dothideomycetidae</taxon>
        <taxon>Mycosphaerellales</taxon>
        <taxon>Teratosphaeriaceae</taxon>
        <taxon>Elasticomyces</taxon>
    </lineage>
</organism>
<name>A0AAN7WAQ7_9PEZI</name>
<evidence type="ECO:0000313" key="2">
    <source>
        <dbReference type="Proteomes" id="UP001310594"/>
    </source>
</evidence>
<comment type="caution">
    <text evidence="1">The sequence shown here is derived from an EMBL/GenBank/DDBJ whole genome shotgun (WGS) entry which is preliminary data.</text>
</comment>
<sequence>MDTWSLAFISAAVAKDLKAQDTISWASPVTNKAKSRTTPPSATKLHIQLVQDSPPTGTISGLVSPNQYVNFNQLHEIVSGNNTQIATKLQALEIKPRNTTSRPLTAM</sequence>
<gene>
    <name evidence="1" type="ORF">LTR97_002316</name>
</gene>
<accession>A0AAN7WAQ7</accession>
<protein>
    <submittedName>
        <fullName evidence="1">Uncharacterized protein</fullName>
    </submittedName>
</protein>
<dbReference type="EMBL" id="JAVRQU010000003">
    <property type="protein sequence ID" value="KAK5705199.1"/>
    <property type="molecule type" value="Genomic_DNA"/>
</dbReference>
<evidence type="ECO:0000313" key="1">
    <source>
        <dbReference type="EMBL" id="KAK5705199.1"/>
    </source>
</evidence>